<dbReference type="InterPro" id="IPR050417">
    <property type="entry name" value="Sugar_Epim/Isomerase"/>
</dbReference>
<dbReference type="InterPro" id="IPR026040">
    <property type="entry name" value="HyI-like"/>
</dbReference>
<feature type="domain" description="Xylose isomerase-like TIM barrel" evidence="3">
    <location>
        <begin position="21"/>
        <end position="249"/>
    </location>
</feature>
<keyword evidence="1 2" id="KW-0413">Isomerase</keyword>
<comment type="caution">
    <text evidence="4">The sequence shown here is derived from an EMBL/GenBank/DDBJ whole genome shotgun (WGS) entry which is preliminary data.</text>
</comment>
<keyword evidence="5" id="KW-1185">Reference proteome</keyword>
<dbReference type="RefSeq" id="WP_193862479.1">
    <property type="nucleotide sequence ID" value="NZ_JADDUM010000099.1"/>
</dbReference>
<proteinExistence type="inferred from homology"/>
<name>A0ABR9SSP6_9PSED</name>
<dbReference type="EMBL" id="JADDUM010000099">
    <property type="protein sequence ID" value="MBE8591943.1"/>
    <property type="molecule type" value="Genomic_DNA"/>
</dbReference>
<dbReference type="InterPro" id="IPR013022">
    <property type="entry name" value="Xyl_isomerase-like_TIM-brl"/>
</dbReference>
<dbReference type="PANTHER" id="PTHR43489">
    <property type="entry name" value="ISOMERASE"/>
    <property type="match status" value="1"/>
</dbReference>
<sequence length="251" mass="27615">MLPFSANISLMFTEWSFADRFKAAGDAGFEAVEFLFTEGFSADQIALLLSDNKLGQVLANMPLRRDSKGLAAIEGAQFEFKRDFLRGMHFATTCKAPLIHMTAGVVEDHDYEFACEVFKENALWAVEIATEVGVTVVIEAINQVSVNNYFVRSLSDAMEWGKRCPGLGFILDLYHASMDGNDPLVTLDSYALQAAHVQLAGYPGRNEPNIGQLPLSDIVGTLSHHNYSGWVGCEYIPAHGTIEGLGWMLQL</sequence>
<evidence type="ECO:0000256" key="2">
    <source>
        <dbReference type="PIRNR" id="PIRNR006241"/>
    </source>
</evidence>
<evidence type="ECO:0000313" key="4">
    <source>
        <dbReference type="EMBL" id="MBE8591943.1"/>
    </source>
</evidence>
<dbReference type="PANTHER" id="PTHR43489:SF6">
    <property type="entry name" value="HYDROXYPYRUVATE ISOMERASE-RELATED"/>
    <property type="match status" value="1"/>
</dbReference>
<dbReference type="Gene3D" id="3.20.20.150">
    <property type="entry name" value="Divalent-metal-dependent TIM barrel enzymes"/>
    <property type="match status" value="1"/>
</dbReference>
<evidence type="ECO:0000313" key="5">
    <source>
        <dbReference type="Proteomes" id="UP000613075"/>
    </source>
</evidence>
<comment type="similarity">
    <text evidence="2">Belongs to the hyi family.</text>
</comment>
<evidence type="ECO:0000256" key="1">
    <source>
        <dbReference type="ARBA" id="ARBA00023235"/>
    </source>
</evidence>
<dbReference type="Pfam" id="PF01261">
    <property type="entry name" value="AP_endonuc_2"/>
    <property type="match status" value="1"/>
</dbReference>
<evidence type="ECO:0000259" key="3">
    <source>
        <dbReference type="Pfam" id="PF01261"/>
    </source>
</evidence>
<dbReference type="Proteomes" id="UP000613075">
    <property type="component" value="Unassembled WGS sequence"/>
</dbReference>
<reference evidence="4 5" key="1">
    <citation type="submission" date="2020-10" db="EMBL/GenBank/DDBJ databases">
        <title>The draft genomes of Cyclamen pathogen Pseudomonas sp.</title>
        <authorList>
            <person name="Fujikawa T."/>
            <person name="Sawada H."/>
        </authorList>
    </citation>
    <scope>NUCLEOTIDE SEQUENCE [LARGE SCALE GENOMIC DNA]</scope>
    <source>
        <strain evidence="4 5">MAFF 301449</strain>
    </source>
</reference>
<protein>
    <submittedName>
        <fullName evidence="4">TIM barrel protein</fullName>
    </submittedName>
</protein>
<organism evidence="4 5">
    <name type="scientific">Pseudomonas cyclaminis</name>
    <dbReference type="NCBI Taxonomy" id="2781239"/>
    <lineage>
        <taxon>Bacteria</taxon>
        <taxon>Pseudomonadati</taxon>
        <taxon>Pseudomonadota</taxon>
        <taxon>Gammaproteobacteria</taxon>
        <taxon>Pseudomonadales</taxon>
        <taxon>Pseudomonadaceae</taxon>
        <taxon>Pseudomonas</taxon>
    </lineage>
</organism>
<accession>A0ABR9SSP6</accession>
<dbReference type="PIRSF" id="PIRSF006241">
    <property type="entry name" value="HyI"/>
    <property type="match status" value="1"/>
</dbReference>
<gene>
    <name evidence="4" type="ORF">IQK56_13915</name>
</gene>
<dbReference type="SUPFAM" id="SSF51658">
    <property type="entry name" value="Xylose isomerase-like"/>
    <property type="match status" value="1"/>
</dbReference>
<dbReference type="InterPro" id="IPR036237">
    <property type="entry name" value="Xyl_isomerase-like_sf"/>
</dbReference>